<dbReference type="SUPFAM" id="SSF51110">
    <property type="entry name" value="alpha-D-mannose-specific plant lectins"/>
    <property type="match status" value="1"/>
</dbReference>
<dbReference type="CDD" id="cd01098">
    <property type="entry name" value="PAN_AP_plant"/>
    <property type="match status" value="1"/>
</dbReference>
<evidence type="ECO:0000256" key="4">
    <source>
        <dbReference type="SAM" id="SignalP"/>
    </source>
</evidence>
<dbReference type="Pfam" id="PF08276">
    <property type="entry name" value="PAN_2"/>
    <property type="match status" value="1"/>
</dbReference>
<keyword evidence="8" id="KW-1185">Reference proteome</keyword>
<feature type="transmembrane region" description="Helical" evidence="3">
    <location>
        <begin position="394"/>
        <end position="417"/>
    </location>
</feature>
<organism evidence="7 8">
    <name type="scientific">Rhododendron simsii</name>
    <name type="common">Sims's rhododendron</name>
    <dbReference type="NCBI Taxonomy" id="118357"/>
    <lineage>
        <taxon>Eukaryota</taxon>
        <taxon>Viridiplantae</taxon>
        <taxon>Streptophyta</taxon>
        <taxon>Embryophyta</taxon>
        <taxon>Tracheophyta</taxon>
        <taxon>Spermatophyta</taxon>
        <taxon>Magnoliopsida</taxon>
        <taxon>eudicotyledons</taxon>
        <taxon>Gunneridae</taxon>
        <taxon>Pentapetalae</taxon>
        <taxon>asterids</taxon>
        <taxon>Ericales</taxon>
        <taxon>Ericaceae</taxon>
        <taxon>Ericoideae</taxon>
        <taxon>Rhodoreae</taxon>
        <taxon>Rhododendron</taxon>
    </lineage>
</organism>
<dbReference type="FunFam" id="1.10.510.10:FF:001270">
    <property type="entry name" value="Uncharacterized protein"/>
    <property type="match status" value="1"/>
</dbReference>
<evidence type="ECO:0000259" key="6">
    <source>
        <dbReference type="PROSITE" id="PS50948"/>
    </source>
</evidence>
<keyword evidence="3" id="KW-0472">Membrane</keyword>
<evidence type="ECO:0000256" key="3">
    <source>
        <dbReference type="SAM" id="Phobius"/>
    </source>
</evidence>
<dbReference type="SMART" id="SM00473">
    <property type="entry name" value="PAN_AP"/>
    <property type="match status" value="1"/>
</dbReference>
<dbReference type="SUPFAM" id="SSF57414">
    <property type="entry name" value="Hairpin loop containing domain-like"/>
    <property type="match status" value="1"/>
</dbReference>
<dbReference type="EMBL" id="WJXA01000011">
    <property type="protein sequence ID" value="KAF7127660.1"/>
    <property type="molecule type" value="Genomic_DNA"/>
</dbReference>
<sequence length="623" mass="70132">MNPEKWVFNLLLSFLFLRICTSIDTLTTNRSIKDGNVLVSSGETFALGFFSPGNSSRRYVGIWYNKIPEHTVVWVANRNSGINGTSRVLSLNGDGNLVIYDNTRRCTVWQTNASAVSFSARLLDSGNLVLFQGDRGSGGGVWQSFDHPTNNVLPNMKIGLDRRTGLERFLTSWKSRDDPSTGEYSFRLELNELPQLILFKGSTRIWRLPTLLGTAKAEDMAMGRQMGRVLFGPWRPMFAYGRCGAYGFCDPNNGQDFECACLPGYEPKSTEEWNLRDASGGCIKKRRELSMCGIGEGFVEVADTKIPDSSKAHVWMSLSMHECKDECLRNCSCLAYTRAEGREGAICVTWYENLMDVKRYVRRFLDGGLDLYVRVDAVELAQRRKSRRLKQKKVAVVVASVVLTSLLFIILVGWLVMKKRRRGIDIQDSDEENVELPIFDMVTLAGATNNFSDTNKIGKGGFGSVYKVILFGYMAPEYAIDGLFSTKSDIFSFGVIVLEIMSGKRNRKFHHADHDLNLLGHAWKLWMDGKAFELIDPVMEGSFPMSKVLRCIQIGLLCVQKCPEDRPTMSSVVIMLVSDIVVLPQPNQPGFYIERTSKETHERSQAQYSPSINEVTMTHLEAR</sequence>
<reference evidence="7" key="1">
    <citation type="submission" date="2019-11" db="EMBL/GenBank/DDBJ databases">
        <authorList>
            <person name="Liu Y."/>
            <person name="Hou J."/>
            <person name="Li T.-Q."/>
            <person name="Guan C.-H."/>
            <person name="Wu X."/>
            <person name="Wu H.-Z."/>
            <person name="Ling F."/>
            <person name="Zhang R."/>
            <person name="Shi X.-G."/>
            <person name="Ren J.-P."/>
            <person name="Chen E.-F."/>
            <person name="Sun J.-M."/>
        </authorList>
    </citation>
    <scope>NUCLEOTIDE SEQUENCE</scope>
    <source>
        <strain evidence="7">Adult_tree_wgs_1</strain>
        <tissue evidence="7">Leaves</tissue>
    </source>
</reference>
<feature type="chain" id="PRO_5032519542" description="Receptor-like serine/threonine-protein kinase" evidence="4">
    <location>
        <begin position="23"/>
        <end position="623"/>
    </location>
</feature>
<feature type="domain" description="Apple" evidence="6">
    <location>
        <begin position="292"/>
        <end position="376"/>
    </location>
</feature>
<dbReference type="GO" id="GO:0004674">
    <property type="term" value="F:protein serine/threonine kinase activity"/>
    <property type="evidence" value="ECO:0007669"/>
    <property type="project" value="InterPro"/>
</dbReference>
<gene>
    <name evidence="7" type="ORF">RHSIM_Rhsim11G0082700</name>
</gene>
<dbReference type="Gene3D" id="1.10.510.10">
    <property type="entry name" value="Transferase(Phosphotransferase) domain 1"/>
    <property type="match status" value="1"/>
</dbReference>
<dbReference type="InterPro" id="IPR001480">
    <property type="entry name" value="Bulb-type_lectin_dom"/>
</dbReference>
<evidence type="ECO:0000313" key="8">
    <source>
        <dbReference type="Proteomes" id="UP000626092"/>
    </source>
</evidence>
<dbReference type="Proteomes" id="UP000626092">
    <property type="component" value="Unassembled WGS sequence"/>
</dbReference>
<dbReference type="InterPro" id="IPR001245">
    <property type="entry name" value="Ser-Thr/Tyr_kinase_cat_dom"/>
</dbReference>
<dbReference type="PROSITE" id="PS50927">
    <property type="entry name" value="BULB_LECTIN"/>
    <property type="match status" value="1"/>
</dbReference>
<dbReference type="InterPro" id="IPR003609">
    <property type="entry name" value="Pan_app"/>
</dbReference>
<evidence type="ECO:0008006" key="9">
    <source>
        <dbReference type="Google" id="ProtNLM"/>
    </source>
</evidence>
<dbReference type="Pfam" id="PF01453">
    <property type="entry name" value="B_lectin"/>
    <property type="match status" value="1"/>
</dbReference>
<accession>A0A834LBU0</accession>
<dbReference type="PANTHER" id="PTHR32444:SF63">
    <property type="entry name" value="G-TYPE LECTIN S-RECEPTOR-LIKE SERINE_THREONINE-PROTEIN KINASE RKS1"/>
    <property type="match status" value="1"/>
</dbReference>
<dbReference type="CDD" id="cd00028">
    <property type="entry name" value="B_lectin"/>
    <property type="match status" value="1"/>
</dbReference>
<dbReference type="Pfam" id="PF11883">
    <property type="entry name" value="DUF3403"/>
    <property type="match status" value="1"/>
</dbReference>
<dbReference type="SUPFAM" id="SSF56112">
    <property type="entry name" value="Protein kinase-like (PK-like)"/>
    <property type="match status" value="2"/>
</dbReference>
<dbReference type="Gene3D" id="2.90.10.10">
    <property type="entry name" value="Bulb-type lectin domain"/>
    <property type="match status" value="1"/>
</dbReference>
<dbReference type="AlphaFoldDB" id="A0A834LBU0"/>
<keyword evidence="3" id="KW-0812">Transmembrane</keyword>
<evidence type="ECO:0000313" key="7">
    <source>
        <dbReference type="EMBL" id="KAF7127660.1"/>
    </source>
</evidence>
<dbReference type="OrthoDB" id="1933550at2759"/>
<dbReference type="PROSITE" id="PS50948">
    <property type="entry name" value="PAN"/>
    <property type="match status" value="1"/>
</dbReference>
<dbReference type="InterPro" id="IPR021820">
    <property type="entry name" value="S-locus_recpt_kinase_C"/>
</dbReference>
<feature type="domain" description="Bulb-type lectin" evidence="5">
    <location>
        <begin position="23"/>
        <end position="143"/>
    </location>
</feature>
<dbReference type="InterPro" id="IPR011009">
    <property type="entry name" value="Kinase-like_dom_sf"/>
</dbReference>
<dbReference type="Pfam" id="PF07714">
    <property type="entry name" value="PK_Tyr_Ser-Thr"/>
    <property type="match status" value="1"/>
</dbReference>
<keyword evidence="3" id="KW-1133">Transmembrane helix</keyword>
<keyword evidence="1 4" id="KW-0732">Signal</keyword>
<evidence type="ECO:0000259" key="5">
    <source>
        <dbReference type="PROSITE" id="PS50927"/>
    </source>
</evidence>
<dbReference type="SMART" id="SM00108">
    <property type="entry name" value="B_lectin"/>
    <property type="match status" value="1"/>
</dbReference>
<evidence type="ECO:0000256" key="2">
    <source>
        <dbReference type="ARBA" id="ARBA00023180"/>
    </source>
</evidence>
<name>A0A834LBU0_RHOSS</name>
<evidence type="ECO:0000256" key="1">
    <source>
        <dbReference type="ARBA" id="ARBA00022729"/>
    </source>
</evidence>
<protein>
    <recommendedName>
        <fullName evidence="9">Receptor-like serine/threonine-protein kinase</fullName>
    </recommendedName>
</protein>
<dbReference type="InterPro" id="IPR036426">
    <property type="entry name" value="Bulb-type_lectin_dom_sf"/>
</dbReference>
<feature type="signal peptide" evidence="4">
    <location>
        <begin position="1"/>
        <end position="22"/>
    </location>
</feature>
<comment type="caution">
    <text evidence="7">The sequence shown here is derived from an EMBL/GenBank/DDBJ whole genome shotgun (WGS) entry which is preliminary data.</text>
</comment>
<proteinExistence type="predicted"/>
<dbReference type="PANTHER" id="PTHR32444">
    <property type="entry name" value="BULB-TYPE LECTIN DOMAIN-CONTAINING PROTEIN"/>
    <property type="match status" value="1"/>
</dbReference>
<dbReference type="FunFam" id="2.90.10.10:FF:000005">
    <property type="entry name" value="G-type lectin S-receptor-like serine/threonine-protein kinase"/>
    <property type="match status" value="1"/>
</dbReference>
<keyword evidence="2" id="KW-0325">Glycoprotein</keyword>